<dbReference type="OrthoDB" id="9776955at2"/>
<reference evidence="1 2" key="1">
    <citation type="submission" date="2017-05" db="EMBL/GenBank/DDBJ databases">
        <title>Genome Sequence of Loktanella vestfoldensis Strain SMR4r Isolated from a Culture of the Diatom Skeletonema marinoi.</title>
        <authorList>
            <person name="Topel M."/>
            <person name="Pinder M.I.M."/>
            <person name="Johansson O.N."/>
            <person name="Kourtchenko O."/>
            <person name="Godhe A."/>
            <person name="Clarke A.K."/>
        </authorList>
    </citation>
    <scope>NUCLEOTIDE SEQUENCE [LARGE SCALE GENOMIC DNA]</scope>
    <source>
        <strain evidence="1 2">SMR4r</strain>
    </source>
</reference>
<accession>A0A1Y0EFJ8</accession>
<dbReference type="InterPro" id="IPR007487">
    <property type="entry name" value="ABC_transpt-TYRBP-like"/>
</dbReference>
<sequence length="339" mass="36686">MHRVLCGYVAIIALGVMLGAPVVQAQGKSRIDMVVWRGCEEACQAFRSFFEERSLPVDIRVIDVDRDQTKLPEVRDDIIASRPDMVVTWGTSVSVGLLGTREAYGARTALGDIPALFMIVADPVRSDLVESYASSGRPMVTGVQNRVPETTQIQLIKTYMDLAHVGVINDPHEHNSQLNTETLRALGHENNFKVTALAYDLMPDGTPDLRQIPMLMDRLKGAGVQAVYVGSSSTNLEQRHAFTAAAVARGLPVFTAYAQMVQDSQALMAVANAYANVGRLAAAQALKVLDQGQTPGDLPIASLDRFSVFLNMGVAADLGLYPPLDLINIAEIIGRQEGP</sequence>
<name>A0A1Y0EFJ8_9RHOB</name>
<dbReference type="Proteomes" id="UP000195273">
    <property type="component" value="Chromosome"/>
</dbReference>
<dbReference type="Gene3D" id="3.40.50.2300">
    <property type="match status" value="2"/>
</dbReference>
<protein>
    <submittedName>
        <fullName evidence="1">ABC transporter substrate binding protein</fullName>
    </submittedName>
</protein>
<dbReference type="KEGG" id="lvs:LOKVESSMR4R_03111"/>
<evidence type="ECO:0000313" key="2">
    <source>
        <dbReference type="Proteomes" id="UP000195273"/>
    </source>
</evidence>
<dbReference type="PANTHER" id="PTHR35271:SF1">
    <property type="entry name" value="ABC TRANSPORTER, SUBSTRATE-BINDING LIPOPROTEIN"/>
    <property type="match status" value="1"/>
</dbReference>
<dbReference type="Pfam" id="PF04392">
    <property type="entry name" value="ABC_sub_bind"/>
    <property type="match status" value="1"/>
</dbReference>
<keyword evidence="2" id="KW-1185">Reference proteome</keyword>
<dbReference type="RefSeq" id="WP_087210305.1">
    <property type="nucleotide sequence ID" value="NZ_CP021431.1"/>
</dbReference>
<proteinExistence type="predicted"/>
<dbReference type="PANTHER" id="PTHR35271">
    <property type="entry name" value="ABC TRANSPORTER, SUBSTRATE-BINDING LIPOPROTEIN-RELATED"/>
    <property type="match status" value="1"/>
</dbReference>
<evidence type="ECO:0000313" key="1">
    <source>
        <dbReference type="EMBL" id="ARU02394.1"/>
    </source>
</evidence>
<gene>
    <name evidence="1" type="ORF">LOKVESSMR4R_03111</name>
</gene>
<dbReference type="AlphaFoldDB" id="A0A1Y0EFJ8"/>
<dbReference type="EMBL" id="CP021431">
    <property type="protein sequence ID" value="ARU02394.1"/>
    <property type="molecule type" value="Genomic_DNA"/>
</dbReference>
<organism evidence="1 2">
    <name type="scientific">Yoonia vestfoldensis</name>
    <dbReference type="NCBI Taxonomy" id="245188"/>
    <lineage>
        <taxon>Bacteria</taxon>
        <taxon>Pseudomonadati</taxon>
        <taxon>Pseudomonadota</taxon>
        <taxon>Alphaproteobacteria</taxon>
        <taxon>Rhodobacterales</taxon>
        <taxon>Paracoccaceae</taxon>
        <taxon>Yoonia</taxon>
    </lineage>
</organism>
<dbReference type="CDD" id="cd06325">
    <property type="entry name" value="PBP1_ABC_unchar_transporter"/>
    <property type="match status" value="1"/>
</dbReference>